<dbReference type="Pfam" id="PF03537">
    <property type="entry name" value="Glyco_hydro_114"/>
    <property type="match status" value="1"/>
</dbReference>
<dbReference type="KEGG" id="bgp:BGL_2c13950"/>
<sequence>MTPRRRLADFRESLRAASAPDAASRASAAIRRRVGAAAKAIGMLMAAAVVVLASAPTALADGDTAPAAPAAPAQQPAPPTSQTTPRAPDGNAAQPSFALYYGAHPPVELLSAYDAAVVEPDSGFDPLAHPLPHTTWFAYASVGEVLPSRAYYKAIPKAWFAGSNAAWASRVIDQSQPEWPAFFVDHVIRPLWEKGYRGFFLDTLDSYQLAATTDEARARQQAGLVAVIRAIRARYPQARLILNRGFEILPQVHDQVYAVAFESLYHGWNQAQQRYVAVPQADRDWLLGQARTIRSQYALPVISIDYCAPGDAACSHDSIDRIRADGLVPFVTDGALATMGVGAVEPMRRRILVLQDPPPRTDLNVSPGVRYLAMPLNYLGYQVDYVDARGDLPAGPLADRYAGIVLWLNNDVPRGAAYRAWLEAQVDAHVPIAVFTSFGTPLDVQLARRLDLTMVDGAPANGRLDVQSYDRAMMGFEMKPVADPRDYTAVRAGAHSRSLLRLRSGAFEIDGAALTPWGGYVMRPFGVYALGAVNQARWVTQPLAFLRAALRLPADMPVPDTTTENGRRLLMSHIDGDGFASRAEYSTPSMKNDSSAPAYSGDTLYRLLRDSGMPTTVSLIEGEVSDQGPFRAFAPHLRTLGRRIFELPNVEVATHTYTHPLQWMRVTGLGVSDDDTPAEGGGGNNTSGLSIDIPGYVFSIDREVGGSIAYLDHSVAPAAKPVKMVLWSGDCQVPAPVLKAAYQAGVLNMNGGDTLITKSYPSWTAIAPLGVMKDGYYQVFAPNQNEELYTDLWHGPFYGFTRVLETFAMTDAPIRFKPMDIYYHMFSGTKLASVKALETIFKSVLAQPVTPVFSSDYARKVLDSLDMSVARDGGAWVVRDAGRLRTVRLPPGKVPDLRTATGVAGYAPGPGGTYVHLAGSEARFVVIDAARAPRVPYLADANGELDGFERSARGFSFDLHSLVAPQFRLANAGACRVTRHPVASLPSSLHVDVACDL</sequence>
<dbReference type="Proteomes" id="UP000031838">
    <property type="component" value="Chromosome 2"/>
</dbReference>
<dbReference type="PANTHER" id="PTHR35882:SF2">
    <property type="entry name" value="PELA"/>
    <property type="match status" value="1"/>
</dbReference>
<dbReference type="InterPro" id="IPR004352">
    <property type="entry name" value="GH114_TIM-barrel"/>
</dbReference>
<keyword evidence="5" id="KW-1185">Reference proteome</keyword>
<feature type="domain" description="Glycoside-hydrolase family GH114 TIM-barrel" evidence="3">
    <location>
        <begin position="110"/>
        <end position="336"/>
    </location>
</feature>
<evidence type="ECO:0000259" key="3">
    <source>
        <dbReference type="Pfam" id="PF03537"/>
    </source>
</evidence>
<evidence type="ECO:0000256" key="2">
    <source>
        <dbReference type="SAM" id="Phobius"/>
    </source>
</evidence>
<evidence type="ECO:0000313" key="5">
    <source>
        <dbReference type="Proteomes" id="UP000031838"/>
    </source>
</evidence>
<gene>
    <name evidence="4" type="ORF">BGL_2c13950</name>
</gene>
<proteinExistence type="predicted"/>
<dbReference type="InterPro" id="IPR017853">
    <property type="entry name" value="GH"/>
</dbReference>
<dbReference type="AlphaFoldDB" id="A0A0B6RVV1"/>
<keyword evidence="2" id="KW-1133">Transmembrane helix</keyword>
<organism evidence="4 5">
    <name type="scientific">Burkholderia plantarii</name>
    <dbReference type="NCBI Taxonomy" id="41899"/>
    <lineage>
        <taxon>Bacteria</taxon>
        <taxon>Pseudomonadati</taxon>
        <taxon>Pseudomonadota</taxon>
        <taxon>Betaproteobacteria</taxon>
        <taxon>Burkholderiales</taxon>
        <taxon>Burkholderiaceae</taxon>
        <taxon>Burkholderia</taxon>
    </lineage>
</organism>
<name>A0A0B6RVV1_BURPL</name>
<dbReference type="EMBL" id="CP002581">
    <property type="protein sequence ID" value="AJK49462.1"/>
    <property type="molecule type" value="Genomic_DNA"/>
</dbReference>
<protein>
    <submittedName>
        <fullName evidence="4">Putative signal peptide protein</fullName>
    </submittedName>
</protein>
<dbReference type="InterPro" id="IPR013785">
    <property type="entry name" value="Aldolase_TIM"/>
</dbReference>
<keyword evidence="2" id="KW-0812">Transmembrane</keyword>
<reference evidence="4 5" key="2">
    <citation type="journal article" date="2016" name="Appl. Microbiol. Biotechnol.">
        <title>Mutations improving production and secretion of extracellular lipase by Burkholderia glumae PG1.</title>
        <authorList>
            <person name="Knapp A."/>
            <person name="Voget S."/>
            <person name="Gao R."/>
            <person name="Zaburannyi N."/>
            <person name="Krysciak D."/>
            <person name="Breuer M."/>
            <person name="Hauer B."/>
            <person name="Streit W.R."/>
            <person name="Muller R."/>
            <person name="Daniel R."/>
            <person name="Jaeger K.E."/>
        </authorList>
    </citation>
    <scope>NUCLEOTIDE SEQUENCE [LARGE SCALE GENOMIC DNA]</scope>
    <source>
        <strain evidence="4 5">PG1</strain>
    </source>
</reference>
<accession>A0A0B6RVV1</accession>
<keyword evidence="2" id="KW-0472">Membrane</keyword>
<dbReference type="PANTHER" id="PTHR35882">
    <property type="entry name" value="PELA"/>
    <property type="match status" value="1"/>
</dbReference>
<dbReference type="HOGENOM" id="CLU_014516_0_0_4"/>
<dbReference type="InterPro" id="IPR016925">
    <property type="entry name" value="UCP029570"/>
</dbReference>
<feature type="transmembrane region" description="Helical" evidence="2">
    <location>
        <begin position="40"/>
        <end position="59"/>
    </location>
</feature>
<feature type="compositionally biased region" description="Low complexity" evidence="1">
    <location>
        <begin position="63"/>
        <end position="88"/>
    </location>
</feature>
<dbReference type="SUPFAM" id="SSF51445">
    <property type="entry name" value="(Trans)glycosidases"/>
    <property type="match status" value="1"/>
</dbReference>
<dbReference type="PIRSF" id="PIRSF029570">
    <property type="entry name" value="UCP029570"/>
    <property type="match status" value="1"/>
</dbReference>
<evidence type="ECO:0000256" key="1">
    <source>
        <dbReference type="SAM" id="MobiDB-lite"/>
    </source>
</evidence>
<dbReference type="CDD" id="cd10922">
    <property type="entry name" value="CE4_PelA_like_C"/>
    <property type="match status" value="1"/>
</dbReference>
<feature type="region of interest" description="Disordered" evidence="1">
    <location>
        <begin position="63"/>
        <end position="89"/>
    </location>
</feature>
<dbReference type="Gene3D" id="3.20.20.70">
    <property type="entry name" value="Aldolase class I"/>
    <property type="match status" value="1"/>
</dbReference>
<reference evidence="5" key="1">
    <citation type="submission" date="2011-03" db="EMBL/GenBank/DDBJ databases">
        <authorList>
            <person name="Voget S."/>
            <person name="Streit W.R."/>
            <person name="Jaeger K.E."/>
            <person name="Daniel R."/>
        </authorList>
    </citation>
    <scope>NUCLEOTIDE SEQUENCE [LARGE SCALE GENOMIC DNA]</scope>
    <source>
        <strain evidence="5">PG1</strain>
    </source>
</reference>
<evidence type="ECO:0000313" key="4">
    <source>
        <dbReference type="EMBL" id="AJK49462.1"/>
    </source>
</evidence>